<accession>A0AA88CYZ4</accession>
<dbReference type="InterPro" id="IPR044607">
    <property type="entry name" value="RKD-like"/>
</dbReference>
<feature type="region of interest" description="Disordered" evidence="7">
    <location>
        <begin position="272"/>
        <end position="292"/>
    </location>
</feature>
<keyword evidence="10" id="KW-1185">Reference proteome</keyword>
<dbReference type="AlphaFoldDB" id="A0AA88CYZ4"/>
<dbReference type="Pfam" id="PF02042">
    <property type="entry name" value="RWP-RK"/>
    <property type="match status" value="1"/>
</dbReference>
<feature type="domain" description="RWP-RK" evidence="8">
    <location>
        <begin position="319"/>
        <end position="409"/>
    </location>
</feature>
<feature type="region of interest" description="Disordered" evidence="7">
    <location>
        <begin position="304"/>
        <end position="333"/>
    </location>
</feature>
<evidence type="ECO:0000313" key="10">
    <source>
        <dbReference type="Proteomes" id="UP001187192"/>
    </source>
</evidence>
<dbReference type="Proteomes" id="UP001187192">
    <property type="component" value="Unassembled WGS sequence"/>
</dbReference>
<dbReference type="PANTHER" id="PTHR46373:SF5">
    <property type="entry name" value="RWP-RK DOMAIN PROTEIN"/>
    <property type="match status" value="1"/>
</dbReference>
<dbReference type="EMBL" id="BTGU01000005">
    <property type="protein sequence ID" value="GMN36071.1"/>
    <property type="molecule type" value="Genomic_DNA"/>
</dbReference>
<dbReference type="PANTHER" id="PTHR46373">
    <property type="entry name" value="PROTEIN RKD4"/>
    <property type="match status" value="1"/>
</dbReference>
<evidence type="ECO:0000256" key="5">
    <source>
        <dbReference type="ARBA" id="ARBA00023163"/>
    </source>
</evidence>
<dbReference type="GO" id="GO:0003677">
    <property type="term" value="F:DNA binding"/>
    <property type="evidence" value="ECO:0007669"/>
    <property type="project" value="UniProtKB-KW"/>
</dbReference>
<evidence type="ECO:0000259" key="8">
    <source>
        <dbReference type="PROSITE" id="PS51519"/>
    </source>
</evidence>
<keyword evidence="5" id="KW-0804">Transcription</keyword>
<name>A0AA88CYZ4_FICCA</name>
<organism evidence="9 10">
    <name type="scientific">Ficus carica</name>
    <name type="common">Common fig</name>
    <dbReference type="NCBI Taxonomy" id="3494"/>
    <lineage>
        <taxon>Eukaryota</taxon>
        <taxon>Viridiplantae</taxon>
        <taxon>Streptophyta</taxon>
        <taxon>Embryophyta</taxon>
        <taxon>Tracheophyta</taxon>
        <taxon>Spermatophyta</taxon>
        <taxon>Magnoliopsida</taxon>
        <taxon>eudicotyledons</taxon>
        <taxon>Gunneridae</taxon>
        <taxon>Pentapetalae</taxon>
        <taxon>rosids</taxon>
        <taxon>fabids</taxon>
        <taxon>Rosales</taxon>
        <taxon>Moraceae</taxon>
        <taxon>Ficeae</taxon>
        <taxon>Ficus</taxon>
    </lineage>
</organism>
<comment type="function">
    <text evidence="1">Putative transcription factor.</text>
</comment>
<keyword evidence="2" id="KW-0805">Transcription regulation</keyword>
<sequence>MADPEANIPYFDIYDIPFMDDLPNPTLLDFSSHDSASLLPPSDHHRHHHDQYVIDQVRVSDPNNNNLLSDQNPDSWILNCDESTFDGGGSISDQAGPSGLTACQEINNDQQFHQENVVELPALNNLTGSSLENTGQLPTWSVPPVPPVPFDCTNVCQVLREIVHVKEEHNNHLKLEIHGRLGLIYHAILERTSAYVNNNNNPLGDRQLETLDFCRKSCEEVKQFLTQYCLERKQEGYVMMMNDPLSIFYEALSIGLAWHDVLLNNNNNNINNNHSVNQNPPASTINSENQVEERPEIQRIQVEVQPQQQQQEEANPPADQNAVQRKRRTIPLSEQRKRTVEMTLMHLRGVLHLPLEEAALCMQVCETVIKKVCRKYHVLRWPYRKVKSIKGKIEKLSPRLNSGDEETRARAQAEIDRLRGEATVACGGISIL</sequence>
<keyword evidence="3" id="KW-0175">Coiled coil</keyword>
<evidence type="ECO:0000256" key="3">
    <source>
        <dbReference type="ARBA" id="ARBA00023054"/>
    </source>
</evidence>
<dbReference type="GO" id="GO:0003700">
    <property type="term" value="F:DNA-binding transcription factor activity"/>
    <property type="evidence" value="ECO:0007669"/>
    <property type="project" value="InterPro"/>
</dbReference>
<dbReference type="InterPro" id="IPR003035">
    <property type="entry name" value="RWP-RK_dom"/>
</dbReference>
<comment type="caution">
    <text evidence="9">The sequence shown here is derived from an EMBL/GenBank/DDBJ whole genome shotgun (WGS) entry which is preliminary data.</text>
</comment>
<proteinExistence type="predicted"/>
<feature type="compositionally biased region" description="Low complexity" evidence="7">
    <location>
        <begin position="304"/>
        <end position="313"/>
    </location>
</feature>
<reference evidence="9" key="1">
    <citation type="submission" date="2023-07" db="EMBL/GenBank/DDBJ databases">
        <title>draft genome sequence of fig (Ficus carica).</title>
        <authorList>
            <person name="Takahashi T."/>
            <person name="Nishimura K."/>
        </authorList>
    </citation>
    <scope>NUCLEOTIDE SEQUENCE</scope>
</reference>
<gene>
    <name evidence="9" type="ORF">TIFTF001_005726</name>
</gene>
<evidence type="ECO:0000256" key="6">
    <source>
        <dbReference type="ARBA" id="ARBA00023242"/>
    </source>
</evidence>
<evidence type="ECO:0000256" key="2">
    <source>
        <dbReference type="ARBA" id="ARBA00023015"/>
    </source>
</evidence>
<keyword evidence="6" id="KW-0539">Nucleus</keyword>
<protein>
    <recommendedName>
        <fullName evidence="8">RWP-RK domain-containing protein</fullName>
    </recommendedName>
</protein>
<evidence type="ECO:0000256" key="1">
    <source>
        <dbReference type="ARBA" id="ARBA00004049"/>
    </source>
</evidence>
<dbReference type="PROSITE" id="PS51519">
    <property type="entry name" value="RWP_RK"/>
    <property type="match status" value="1"/>
</dbReference>
<keyword evidence="4" id="KW-0238">DNA-binding</keyword>
<evidence type="ECO:0000256" key="7">
    <source>
        <dbReference type="SAM" id="MobiDB-lite"/>
    </source>
</evidence>
<evidence type="ECO:0000256" key="4">
    <source>
        <dbReference type="ARBA" id="ARBA00023125"/>
    </source>
</evidence>
<feature type="compositionally biased region" description="Polar residues" evidence="7">
    <location>
        <begin position="280"/>
        <end position="289"/>
    </location>
</feature>
<evidence type="ECO:0000313" key="9">
    <source>
        <dbReference type="EMBL" id="GMN36071.1"/>
    </source>
</evidence>